<evidence type="ECO:0000313" key="12">
    <source>
        <dbReference type="EMBL" id="CCM64063.1"/>
    </source>
</evidence>
<dbReference type="GO" id="GO:0006313">
    <property type="term" value="P:DNA transposition"/>
    <property type="evidence" value="ECO:0007669"/>
    <property type="project" value="UniProtKB-UniRule"/>
</dbReference>
<comment type="similarity">
    <text evidence="9">Belongs to the 'phage' integrase family. XerC subfamily.</text>
</comment>
<evidence type="ECO:0000259" key="11">
    <source>
        <dbReference type="PROSITE" id="PS51900"/>
    </source>
</evidence>
<dbReference type="InterPro" id="IPR013762">
    <property type="entry name" value="Integrase-like_cat_sf"/>
</dbReference>
<dbReference type="InterPro" id="IPR023009">
    <property type="entry name" value="Tyrosine_recombinase_XerC/XerD"/>
</dbReference>
<dbReference type="Proteomes" id="UP000018291">
    <property type="component" value="Unassembled WGS sequence"/>
</dbReference>
<reference evidence="12 13" key="1">
    <citation type="journal article" date="2013" name="ISME J.">
        <title>Metabolic model for the filamentous 'Candidatus Microthrix parvicella' based on genomic and metagenomic analyses.</title>
        <authorList>
            <person name="Jon McIlroy S."/>
            <person name="Kristiansen R."/>
            <person name="Albertsen M."/>
            <person name="Michael Karst S."/>
            <person name="Rossetti S."/>
            <person name="Lund Nielsen J."/>
            <person name="Tandoi V."/>
            <person name="James Seviour R."/>
            <person name="Nielsen P.H."/>
        </authorList>
    </citation>
    <scope>NUCLEOTIDE SEQUENCE [LARGE SCALE GENOMIC DNA]</scope>
    <source>
        <strain evidence="12 13">RN1</strain>
    </source>
</reference>
<keyword evidence="8 9" id="KW-0131">Cell cycle</keyword>
<dbReference type="Pfam" id="PF00589">
    <property type="entry name" value="Phage_integrase"/>
    <property type="match status" value="1"/>
</dbReference>
<dbReference type="HOGENOM" id="CLU_027562_9_0_11"/>
<feature type="active site" evidence="9">
    <location>
        <position position="174"/>
    </location>
</feature>
<evidence type="ECO:0000256" key="4">
    <source>
        <dbReference type="ARBA" id="ARBA00022829"/>
    </source>
</evidence>
<keyword evidence="13" id="KW-1185">Reference proteome</keyword>
<comment type="subcellular location">
    <subcellularLocation>
        <location evidence="1 9">Cytoplasm</location>
    </subcellularLocation>
</comment>
<dbReference type="PROSITE" id="PS51898">
    <property type="entry name" value="TYR_RECOMBINASE"/>
    <property type="match status" value="1"/>
</dbReference>
<dbReference type="PANTHER" id="PTHR30349:SF81">
    <property type="entry name" value="TYROSINE RECOMBINASE XERC"/>
    <property type="match status" value="1"/>
</dbReference>
<proteinExistence type="inferred from homology"/>
<name>R4Z016_9ACTN</name>
<evidence type="ECO:0000256" key="5">
    <source>
        <dbReference type="ARBA" id="ARBA00022908"/>
    </source>
</evidence>
<evidence type="ECO:0000256" key="9">
    <source>
        <dbReference type="HAMAP-Rule" id="MF_01808"/>
    </source>
</evidence>
<dbReference type="InterPro" id="IPR050090">
    <property type="entry name" value="Tyrosine_recombinase_XerCD"/>
</dbReference>
<evidence type="ECO:0000256" key="2">
    <source>
        <dbReference type="ARBA" id="ARBA00022490"/>
    </source>
</evidence>
<feature type="domain" description="Core-binding (CB)" evidence="11">
    <location>
        <begin position="8"/>
        <end position="112"/>
    </location>
</feature>
<comment type="subunit">
    <text evidence="9">Forms a cyclic heterotetrameric complex composed of two molecules of XerC and two molecules of XerD.</text>
</comment>
<dbReference type="STRING" id="1229780.BN381_330048"/>
<protein>
    <recommendedName>
        <fullName evidence="9">Tyrosine recombinase XerC</fullName>
    </recommendedName>
</protein>
<feature type="active site" evidence="9">
    <location>
        <position position="198"/>
    </location>
</feature>
<evidence type="ECO:0000259" key="10">
    <source>
        <dbReference type="PROSITE" id="PS51898"/>
    </source>
</evidence>
<dbReference type="PANTHER" id="PTHR30349">
    <property type="entry name" value="PHAGE INTEGRASE-RELATED"/>
    <property type="match status" value="1"/>
</dbReference>
<feature type="active site" evidence="9">
    <location>
        <position position="271"/>
    </location>
</feature>
<keyword evidence="4 9" id="KW-0159">Chromosome partition</keyword>
<dbReference type="InterPro" id="IPR010998">
    <property type="entry name" value="Integrase_recombinase_N"/>
</dbReference>
<comment type="caution">
    <text evidence="12">The sequence shown here is derived from an EMBL/GenBank/DDBJ whole genome shotgun (WGS) entry which is preliminary data.</text>
</comment>
<accession>R4Z016</accession>
<dbReference type="GO" id="GO:0005737">
    <property type="term" value="C:cytoplasm"/>
    <property type="evidence" value="ECO:0007669"/>
    <property type="project" value="UniProtKB-SubCell"/>
</dbReference>
<dbReference type="AlphaFoldDB" id="R4Z016"/>
<dbReference type="InterPro" id="IPR002104">
    <property type="entry name" value="Integrase_catalytic"/>
</dbReference>
<keyword evidence="2 9" id="KW-0963">Cytoplasm</keyword>
<dbReference type="EMBL" id="CANL01000027">
    <property type="protein sequence ID" value="CCM64063.1"/>
    <property type="molecule type" value="Genomic_DNA"/>
</dbReference>
<evidence type="ECO:0000256" key="7">
    <source>
        <dbReference type="ARBA" id="ARBA00023172"/>
    </source>
</evidence>
<gene>
    <name evidence="12" type="primary">xerD</name>
    <name evidence="9" type="synonym">xerC</name>
    <name evidence="12" type="ORF">BN381_330048</name>
</gene>
<dbReference type="SUPFAM" id="SSF47823">
    <property type="entry name" value="lambda integrase-like, N-terminal domain"/>
    <property type="match status" value="1"/>
</dbReference>
<dbReference type="GO" id="GO:0007059">
    <property type="term" value="P:chromosome segregation"/>
    <property type="evidence" value="ECO:0007669"/>
    <property type="project" value="UniProtKB-UniRule"/>
</dbReference>
<keyword evidence="3 9" id="KW-0132">Cell division</keyword>
<dbReference type="HAMAP" id="MF_01808">
    <property type="entry name" value="Recomb_XerC_XerD"/>
    <property type="match status" value="1"/>
</dbReference>
<feature type="active site" evidence="9">
    <location>
        <position position="297"/>
    </location>
</feature>
<evidence type="ECO:0000256" key="3">
    <source>
        <dbReference type="ARBA" id="ARBA00022618"/>
    </source>
</evidence>
<dbReference type="InterPro" id="IPR044068">
    <property type="entry name" value="CB"/>
</dbReference>
<dbReference type="GO" id="GO:0003677">
    <property type="term" value="F:DNA binding"/>
    <property type="evidence" value="ECO:0007669"/>
    <property type="project" value="UniProtKB-UniRule"/>
</dbReference>
<evidence type="ECO:0000256" key="6">
    <source>
        <dbReference type="ARBA" id="ARBA00023125"/>
    </source>
</evidence>
<dbReference type="GO" id="GO:0009037">
    <property type="term" value="F:tyrosine-based site-specific recombinase activity"/>
    <property type="evidence" value="ECO:0007669"/>
    <property type="project" value="UniProtKB-UniRule"/>
</dbReference>
<dbReference type="PROSITE" id="PS51900">
    <property type="entry name" value="CB"/>
    <property type="match status" value="1"/>
</dbReference>
<feature type="active site" evidence="9">
    <location>
        <position position="274"/>
    </location>
</feature>
<feature type="domain" description="Tyr recombinase" evidence="10">
    <location>
        <begin position="133"/>
        <end position="319"/>
    </location>
</feature>
<sequence>MRARGPLCPVANGIAEWSDSLKHICMDVASRESWRLDDVVGGAALASSTRSAYRRDLVGFIAFCAAADVPDPSSLQRDDVRAWLRSRAAAGLAPATLARSLASVRHLVRWHLREGTIVTDPTAGLSTPRGAQRLPRVLRADELAQLLDEDAQPDRPTARRDDAVLELLYGSGLRVSELCGTDIGDLDLDRGVVRVLGKGSKERLVPMGDAAVAAVRDHLARADSQLGAPGPGNPAVGCGPELFRNSRGKRLAPRDVRRIVDRRSPVPTHPHALRHSFATHLLDGGADLRSVQELLGHSDLATTQIYTHVSRERMRTAVHSAHPRA</sequence>
<keyword evidence="5 9" id="KW-0229">DNA integration</keyword>
<dbReference type="CDD" id="cd00798">
    <property type="entry name" value="INT_XerDC_C"/>
    <property type="match status" value="1"/>
</dbReference>
<dbReference type="GO" id="GO:0051301">
    <property type="term" value="P:cell division"/>
    <property type="evidence" value="ECO:0007669"/>
    <property type="project" value="UniProtKB-KW"/>
</dbReference>
<evidence type="ECO:0000256" key="1">
    <source>
        <dbReference type="ARBA" id="ARBA00004496"/>
    </source>
</evidence>
<dbReference type="Pfam" id="PF02899">
    <property type="entry name" value="Phage_int_SAM_1"/>
    <property type="match status" value="1"/>
</dbReference>
<comment type="function">
    <text evidence="9">Site-specific tyrosine recombinase, which acts by catalyzing the cutting and rejoining of the recombining DNA molecules. The XerC-XerD complex is essential to convert dimers of the bacterial chromosome into monomers to permit their segregation at cell division. It also contributes to the segregational stability of plasmids.</text>
</comment>
<evidence type="ECO:0000313" key="13">
    <source>
        <dbReference type="Proteomes" id="UP000018291"/>
    </source>
</evidence>
<dbReference type="SUPFAM" id="SSF56349">
    <property type="entry name" value="DNA breaking-rejoining enzymes"/>
    <property type="match status" value="1"/>
</dbReference>
<keyword evidence="7 9" id="KW-0233">DNA recombination</keyword>
<keyword evidence="6 9" id="KW-0238">DNA-binding</keyword>
<dbReference type="Gene3D" id="1.10.150.130">
    <property type="match status" value="1"/>
</dbReference>
<dbReference type="InterPro" id="IPR011010">
    <property type="entry name" value="DNA_brk_join_enz"/>
</dbReference>
<dbReference type="eggNOG" id="COG4974">
    <property type="taxonomic scope" value="Bacteria"/>
</dbReference>
<dbReference type="InterPro" id="IPR004107">
    <property type="entry name" value="Integrase_SAM-like_N"/>
</dbReference>
<dbReference type="Gene3D" id="1.10.443.10">
    <property type="entry name" value="Intergrase catalytic core"/>
    <property type="match status" value="1"/>
</dbReference>
<organism evidence="12 13">
    <name type="scientific">Candidatus Neomicrothrix parvicella RN1</name>
    <dbReference type="NCBI Taxonomy" id="1229780"/>
    <lineage>
        <taxon>Bacteria</taxon>
        <taxon>Bacillati</taxon>
        <taxon>Actinomycetota</taxon>
        <taxon>Acidimicrobiia</taxon>
        <taxon>Acidimicrobiales</taxon>
        <taxon>Microthrixaceae</taxon>
        <taxon>Candidatus Neomicrothrix</taxon>
    </lineage>
</organism>
<evidence type="ECO:0000256" key="8">
    <source>
        <dbReference type="ARBA" id="ARBA00023306"/>
    </source>
</evidence>
<feature type="active site" description="O-(3'-phospho-DNA)-tyrosine intermediate" evidence="9">
    <location>
        <position position="306"/>
    </location>
</feature>